<protein>
    <submittedName>
        <fullName evidence="1">Uncharacterized protein</fullName>
    </submittedName>
</protein>
<dbReference type="EMBL" id="ACJN02000001">
    <property type="protein sequence ID" value="EFI36047.1"/>
    <property type="molecule type" value="Genomic_DNA"/>
</dbReference>
<accession>D6SMY6</accession>
<organism evidence="1 2">
    <name type="scientific">Desulfonatronospira thiodismutans ASO3-1</name>
    <dbReference type="NCBI Taxonomy" id="555779"/>
    <lineage>
        <taxon>Bacteria</taxon>
        <taxon>Pseudomonadati</taxon>
        <taxon>Thermodesulfobacteriota</taxon>
        <taxon>Desulfovibrionia</taxon>
        <taxon>Desulfovibrionales</taxon>
        <taxon>Desulfonatronovibrionaceae</taxon>
        <taxon>Desulfonatronospira</taxon>
    </lineage>
</organism>
<dbReference type="Proteomes" id="UP000005496">
    <property type="component" value="Unassembled WGS sequence"/>
</dbReference>
<keyword evidence="2" id="KW-1185">Reference proteome</keyword>
<dbReference type="AlphaFoldDB" id="D6SMY6"/>
<name>D6SMY6_9BACT</name>
<evidence type="ECO:0000313" key="2">
    <source>
        <dbReference type="Proteomes" id="UP000005496"/>
    </source>
</evidence>
<gene>
    <name evidence="1" type="ORF">Dthio_PD3490</name>
</gene>
<dbReference type="RefSeq" id="WP_008869175.1">
    <property type="nucleotide sequence ID" value="NZ_ACJN02000001.1"/>
</dbReference>
<sequence length="70" mass="7635">MDKEKIILPWPEARPKGYHSSTHFFPALMKKKVSAGWLMQSAASGLPCEIPKDSAADFTGAADCLSCLPR</sequence>
<comment type="caution">
    <text evidence="1">The sequence shown here is derived from an EMBL/GenBank/DDBJ whole genome shotgun (WGS) entry which is preliminary data.</text>
</comment>
<reference evidence="1" key="1">
    <citation type="submission" date="2010-05" db="EMBL/GenBank/DDBJ databases">
        <title>The draft genome of Desulfonatronospira thiodismutans ASO3-1.</title>
        <authorList>
            <consortium name="US DOE Joint Genome Institute (JGI-PGF)"/>
            <person name="Lucas S."/>
            <person name="Copeland A."/>
            <person name="Lapidus A."/>
            <person name="Cheng J.-F."/>
            <person name="Bruce D."/>
            <person name="Goodwin L."/>
            <person name="Pitluck S."/>
            <person name="Chertkov O."/>
            <person name="Brettin T."/>
            <person name="Detter J.C."/>
            <person name="Han C."/>
            <person name="Land M.L."/>
            <person name="Hauser L."/>
            <person name="Kyrpides N."/>
            <person name="Mikhailova N."/>
            <person name="Muyzer G."/>
            <person name="Woyke T."/>
        </authorList>
    </citation>
    <scope>NUCLEOTIDE SEQUENCE [LARGE SCALE GENOMIC DNA]</scope>
    <source>
        <strain evidence="1">ASO3-1</strain>
    </source>
</reference>
<evidence type="ECO:0000313" key="1">
    <source>
        <dbReference type="EMBL" id="EFI36047.1"/>
    </source>
</evidence>
<proteinExistence type="predicted"/>